<sequence>MKEVRPTSGIVLQALFNILGDLRGKAFLDLFSGTGRVARLARDRGAAPVAAVEILPRRVKDIRSLFSGDDDVTILTMDVRRAVGFLRRKGFLFDVIFADPPYGEGWPSVLGPILFPPEGSLLAPGGTAVVEHSSREEMPEGEGWQVIDSREYGDSVLTFLSSAGRGGEE</sequence>
<dbReference type="Gene3D" id="3.40.50.150">
    <property type="entry name" value="Vaccinia Virus protein VP39"/>
    <property type="match status" value="1"/>
</dbReference>
<dbReference type="InterPro" id="IPR029063">
    <property type="entry name" value="SAM-dependent_MTases_sf"/>
</dbReference>
<organism evidence="3 4">
    <name type="scientific">Aminivibrio pyruvatiphilus</name>
    <dbReference type="NCBI Taxonomy" id="1005740"/>
    <lineage>
        <taxon>Bacteria</taxon>
        <taxon>Thermotogati</taxon>
        <taxon>Synergistota</taxon>
        <taxon>Synergistia</taxon>
        <taxon>Synergistales</taxon>
        <taxon>Aminobacteriaceae</taxon>
        <taxon>Aminivibrio</taxon>
    </lineage>
</organism>
<dbReference type="SUPFAM" id="SSF53335">
    <property type="entry name" value="S-adenosyl-L-methionine-dependent methyltransferases"/>
    <property type="match status" value="1"/>
</dbReference>
<dbReference type="PANTHER" id="PTHR43542:SF1">
    <property type="entry name" value="METHYLTRANSFERASE"/>
    <property type="match status" value="1"/>
</dbReference>
<evidence type="ECO:0000313" key="3">
    <source>
        <dbReference type="EMBL" id="TDY61798.1"/>
    </source>
</evidence>
<dbReference type="InterPro" id="IPR002052">
    <property type="entry name" value="DNA_methylase_N6_adenine_CS"/>
</dbReference>
<evidence type="ECO:0000313" key="4">
    <source>
        <dbReference type="Proteomes" id="UP000295066"/>
    </source>
</evidence>
<proteinExistence type="predicted"/>
<accession>A0A4R8M9W7</accession>
<reference evidence="3 4" key="1">
    <citation type="submission" date="2019-03" db="EMBL/GenBank/DDBJ databases">
        <title>Genomic Encyclopedia of Type Strains, Phase IV (KMG-IV): sequencing the most valuable type-strain genomes for metagenomic binning, comparative biology and taxonomic classification.</title>
        <authorList>
            <person name="Goeker M."/>
        </authorList>
    </citation>
    <scope>NUCLEOTIDE SEQUENCE [LARGE SCALE GENOMIC DNA]</scope>
    <source>
        <strain evidence="3 4">DSM 25964</strain>
    </source>
</reference>
<keyword evidence="4" id="KW-1185">Reference proteome</keyword>
<dbReference type="Pfam" id="PF03602">
    <property type="entry name" value="Cons_hypoth95"/>
    <property type="match status" value="1"/>
</dbReference>
<dbReference type="GO" id="GO:0031167">
    <property type="term" value="P:rRNA methylation"/>
    <property type="evidence" value="ECO:0007669"/>
    <property type="project" value="InterPro"/>
</dbReference>
<dbReference type="RefSeq" id="WP_133956777.1">
    <property type="nucleotide sequence ID" value="NZ_SORI01000004.1"/>
</dbReference>
<keyword evidence="2 3" id="KW-0808">Transferase</keyword>
<dbReference type="GO" id="GO:0003676">
    <property type="term" value="F:nucleic acid binding"/>
    <property type="evidence" value="ECO:0007669"/>
    <property type="project" value="InterPro"/>
</dbReference>
<dbReference type="OrthoDB" id="9803017at2"/>
<dbReference type="PANTHER" id="PTHR43542">
    <property type="entry name" value="METHYLTRANSFERASE"/>
    <property type="match status" value="1"/>
</dbReference>
<gene>
    <name evidence="3" type="ORF">C8D99_10436</name>
</gene>
<name>A0A4R8M9W7_9BACT</name>
<dbReference type="PIRSF" id="PIRSF004553">
    <property type="entry name" value="CHP00095"/>
    <property type="match status" value="1"/>
</dbReference>
<dbReference type="CDD" id="cd02440">
    <property type="entry name" value="AdoMet_MTases"/>
    <property type="match status" value="1"/>
</dbReference>
<evidence type="ECO:0000256" key="2">
    <source>
        <dbReference type="ARBA" id="ARBA00022679"/>
    </source>
</evidence>
<protein>
    <submittedName>
        <fullName evidence="3">16S rRNA (Guanine(966)-N(2))-methyltransferase RsmD</fullName>
    </submittedName>
</protein>
<dbReference type="Proteomes" id="UP000295066">
    <property type="component" value="Unassembled WGS sequence"/>
</dbReference>
<comment type="caution">
    <text evidence="3">The sequence shown here is derived from an EMBL/GenBank/DDBJ whole genome shotgun (WGS) entry which is preliminary data.</text>
</comment>
<evidence type="ECO:0000256" key="1">
    <source>
        <dbReference type="ARBA" id="ARBA00022603"/>
    </source>
</evidence>
<keyword evidence="1 3" id="KW-0489">Methyltransferase</keyword>
<dbReference type="EMBL" id="SORI01000004">
    <property type="protein sequence ID" value="TDY61798.1"/>
    <property type="molecule type" value="Genomic_DNA"/>
</dbReference>
<dbReference type="GO" id="GO:0008168">
    <property type="term" value="F:methyltransferase activity"/>
    <property type="evidence" value="ECO:0007669"/>
    <property type="project" value="UniProtKB-KW"/>
</dbReference>
<dbReference type="PROSITE" id="PS00092">
    <property type="entry name" value="N6_MTASE"/>
    <property type="match status" value="1"/>
</dbReference>
<dbReference type="InterPro" id="IPR004398">
    <property type="entry name" value="RNA_MeTrfase_RsmD"/>
</dbReference>
<dbReference type="AlphaFoldDB" id="A0A4R8M9W7"/>